<name>A0A853BRV6_9ACTN</name>
<feature type="region of interest" description="Disordered" evidence="5">
    <location>
        <begin position="269"/>
        <end position="306"/>
    </location>
</feature>
<accession>A0A853BRV6</accession>
<evidence type="ECO:0000256" key="4">
    <source>
        <dbReference type="ARBA" id="ARBA00023136"/>
    </source>
</evidence>
<dbReference type="AlphaFoldDB" id="A0A853BRV6"/>
<evidence type="ECO:0000313" key="9">
    <source>
        <dbReference type="Proteomes" id="UP000575985"/>
    </source>
</evidence>
<evidence type="ECO:0000256" key="2">
    <source>
        <dbReference type="ARBA" id="ARBA00022692"/>
    </source>
</evidence>
<dbReference type="GO" id="GO:0016020">
    <property type="term" value="C:membrane"/>
    <property type="evidence" value="ECO:0007669"/>
    <property type="project" value="UniProtKB-SubCell"/>
</dbReference>
<evidence type="ECO:0000256" key="1">
    <source>
        <dbReference type="ARBA" id="ARBA00004141"/>
    </source>
</evidence>
<gene>
    <name evidence="8" type="ORF">HNR12_003508</name>
</gene>
<evidence type="ECO:0000313" key="8">
    <source>
        <dbReference type="EMBL" id="NYI97231.1"/>
    </source>
</evidence>
<dbReference type="Proteomes" id="UP000575985">
    <property type="component" value="Unassembled WGS sequence"/>
</dbReference>
<comment type="subcellular location">
    <subcellularLocation>
        <location evidence="1">Membrane</location>
        <topology evidence="1">Multi-pass membrane protein</topology>
    </subcellularLocation>
</comment>
<dbReference type="Pfam" id="PF07291">
    <property type="entry name" value="MauE"/>
    <property type="match status" value="1"/>
</dbReference>
<feature type="compositionally biased region" description="Low complexity" evidence="5">
    <location>
        <begin position="293"/>
        <end position="306"/>
    </location>
</feature>
<keyword evidence="2 6" id="KW-0812">Transmembrane</keyword>
<feature type="domain" description="Methylamine utilisation protein MauE" evidence="7">
    <location>
        <begin position="14"/>
        <end position="130"/>
    </location>
</feature>
<feature type="compositionally biased region" description="Basic and acidic residues" evidence="5">
    <location>
        <begin position="272"/>
        <end position="287"/>
    </location>
</feature>
<organism evidence="8 9">
    <name type="scientific">Streptomonospora nanhaiensis</name>
    <dbReference type="NCBI Taxonomy" id="1323731"/>
    <lineage>
        <taxon>Bacteria</taxon>
        <taxon>Bacillati</taxon>
        <taxon>Actinomycetota</taxon>
        <taxon>Actinomycetes</taxon>
        <taxon>Streptosporangiales</taxon>
        <taxon>Nocardiopsidaceae</taxon>
        <taxon>Streptomonospora</taxon>
    </lineage>
</organism>
<proteinExistence type="predicted"/>
<keyword evidence="9" id="KW-1185">Reference proteome</keyword>
<keyword evidence="3 6" id="KW-1133">Transmembrane helix</keyword>
<feature type="transmembrane region" description="Helical" evidence="6">
    <location>
        <begin position="75"/>
        <end position="94"/>
    </location>
</feature>
<comment type="caution">
    <text evidence="8">The sequence shown here is derived from an EMBL/GenBank/DDBJ whole genome shotgun (WGS) entry which is preliminary data.</text>
</comment>
<protein>
    <recommendedName>
        <fullName evidence="7">Methylamine utilisation protein MauE domain-containing protein</fullName>
    </recommendedName>
</protein>
<keyword evidence="4 6" id="KW-0472">Membrane</keyword>
<evidence type="ECO:0000256" key="5">
    <source>
        <dbReference type="SAM" id="MobiDB-lite"/>
    </source>
</evidence>
<dbReference type="InterPro" id="IPR009908">
    <property type="entry name" value="Methylamine_util_MauE"/>
</dbReference>
<evidence type="ECO:0000256" key="3">
    <source>
        <dbReference type="ARBA" id="ARBA00022989"/>
    </source>
</evidence>
<evidence type="ECO:0000256" key="6">
    <source>
        <dbReference type="SAM" id="Phobius"/>
    </source>
</evidence>
<reference evidence="8 9" key="1">
    <citation type="submission" date="2020-07" db="EMBL/GenBank/DDBJ databases">
        <title>Sequencing the genomes of 1000 actinobacteria strains.</title>
        <authorList>
            <person name="Klenk H.-P."/>
        </authorList>
    </citation>
    <scope>NUCLEOTIDE SEQUENCE [LARGE SCALE GENOMIC DNA]</scope>
    <source>
        <strain evidence="8 9">DSM 45927</strain>
    </source>
</reference>
<dbReference type="GO" id="GO:0030416">
    <property type="term" value="P:methylamine metabolic process"/>
    <property type="evidence" value="ECO:0007669"/>
    <property type="project" value="InterPro"/>
</dbReference>
<sequence>MSAMTEVIREVQLPLLAVLLLLGALAKSADRSRRGQGPAVLLPPRWRRPATLANGAAEGVLAVAVMVLPGLPGGLARGAVAALFAGAAVALVVLRRTAPDMGCGCFGSLSTTPVDWRSITRGALLAVAAGVTVELPATGAGVVAAPTLGHGAVLVVEVALLAALSPELVELRKRALSGTPCEVREVPVSTALARLRASDVWRTNAGLVVADDPEDVWRQGCWSLAAFAGRRDGRDVDVVFAIPVEGRRPAVRAAVTDRETGEVLARFGAVGDGEREERAESPAERPDTGTGGRTARAVATAPAGQD</sequence>
<evidence type="ECO:0000259" key="7">
    <source>
        <dbReference type="Pfam" id="PF07291"/>
    </source>
</evidence>
<dbReference type="EMBL" id="JACCFO010000001">
    <property type="protein sequence ID" value="NYI97231.1"/>
    <property type="molecule type" value="Genomic_DNA"/>
</dbReference>